<protein>
    <submittedName>
        <fullName evidence="1">Uncharacterized protein</fullName>
    </submittedName>
</protein>
<proteinExistence type="predicted"/>
<dbReference type="AlphaFoldDB" id="A0A1F6FFV3"/>
<evidence type="ECO:0000313" key="1">
    <source>
        <dbReference type="EMBL" id="OGG84745.1"/>
    </source>
</evidence>
<comment type="caution">
    <text evidence="1">The sequence shown here is derived from an EMBL/GenBank/DDBJ whole genome shotgun (WGS) entry which is preliminary data.</text>
</comment>
<organism evidence="1 2">
    <name type="scientific">Candidatus Kaiserbacteria bacterium RIFCSPLOWO2_12_FULL_45_26</name>
    <dbReference type="NCBI Taxonomy" id="1798525"/>
    <lineage>
        <taxon>Bacteria</taxon>
        <taxon>Candidatus Kaiseribacteriota</taxon>
    </lineage>
</organism>
<sequence>MSFVQVLATATISGLVSGVTVVFVLARLSCADPVPQKGADEITMVRQLPPERGIHNRCLSPSFGGKVRFVL</sequence>
<dbReference type="Proteomes" id="UP000177325">
    <property type="component" value="Unassembled WGS sequence"/>
</dbReference>
<reference evidence="1 2" key="1">
    <citation type="journal article" date="2016" name="Nat. Commun.">
        <title>Thousands of microbial genomes shed light on interconnected biogeochemical processes in an aquifer system.</title>
        <authorList>
            <person name="Anantharaman K."/>
            <person name="Brown C.T."/>
            <person name="Hug L.A."/>
            <person name="Sharon I."/>
            <person name="Castelle C.J."/>
            <person name="Probst A.J."/>
            <person name="Thomas B.C."/>
            <person name="Singh A."/>
            <person name="Wilkins M.J."/>
            <person name="Karaoz U."/>
            <person name="Brodie E.L."/>
            <person name="Williams K.H."/>
            <person name="Hubbard S.S."/>
            <person name="Banfield J.F."/>
        </authorList>
    </citation>
    <scope>NUCLEOTIDE SEQUENCE [LARGE SCALE GENOMIC DNA]</scope>
</reference>
<accession>A0A1F6FFV3</accession>
<evidence type="ECO:0000313" key="2">
    <source>
        <dbReference type="Proteomes" id="UP000177325"/>
    </source>
</evidence>
<name>A0A1F6FFV3_9BACT</name>
<dbReference type="EMBL" id="MFMM01000001">
    <property type="protein sequence ID" value="OGG84745.1"/>
    <property type="molecule type" value="Genomic_DNA"/>
</dbReference>
<gene>
    <name evidence="1" type="ORF">A3G90_01510</name>
</gene>